<feature type="compositionally biased region" description="Basic and acidic residues" evidence="8">
    <location>
        <begin position="443"/>
        <end position="456"/>
    </location>
</feature>
<evidence type="ECO:0000313" key="11">
    <source>
        <dbReference type="RefSeq" id="XP_020013287.1"/>
    </source>
</evidence>
<feature type="domain" description="3CxxC-type" evidence="10">
    <location>
        <begin position="108"/>
        <end position="211"/>
    </location>
</feature>
<dbReference type="CTD" id="285093"/>
<dbReference type="SMART" id="SM01328">
    <property type="entry name" value="zf-3CxxC"/>
    <property type="match status" value="1"/>
</dbReference>
<reference evidence="11" key="1">
    <citation type="submission" date="2025-08" db="UniProtKB">
        <authorList>
            <consortium name="RefSeq"/>
        </authorList>
    </citation>
    <scope>IDENTIFICATION</scope>
    <source>
        <tissue evidence="11">Leukocyte</tissue>
    </source>
</reference>
<keyword evidence="2 9" id="KW-0812">Transmembrane</keyword>
<evidence type="ECO:0000256" key="5">
    <source>
        <dbReference type="ARBA" id="ARBA00022833"/>
    </source>
</evidence>
<keyword evidence="6 9" id="KW-1133">Transmembrane helix</keyword>
<proteinExistence type="predicted"/>
<keyword evidence="7 9" id="KW-0472">Membrane</keyword>
<dbReference type="GO" id="GO:0008270">
    <property type="term" value="F:zinc ion binding"/>
    <property type="evidence" value="ECO:0007669"/>
    <property type="project" value="UniProtKB-KW"/>
</dbReference>
<evidence type="ECO:0000256" key="4">
    <source>
        <dbReference type="ARBA" id="ARBA00022771"/>
    </source>
</evidence>
<dbReference type="PROSITE" id="PS51257">
    <property type="entry name" value="PROKAR_LIPOPROTEIN"/>
    <property type="match status" value="1"/>
</dbReference>
<evidence type="ECO:0000256" key="6">
    <source>
        <dbReference type="ARBA" id="ARBA00022989"/>
    </source>
</evidence>
<dbReference type="GO" id="GO:0001580">
    <property type="term" value="P:detection of chemical stimulus involved in sensory perception of bitter taste"/>
    <property type="evidence" value="ECO:0007669"/>
    <property type="project" value="TreeGrafter"/>
</dbReference>
<dbReference type="GO" id="GO:0016020">
    <property type="term" value="C:membrane"/>
    <property type="evidence" value="ECO:0007669"/>
    <property type="project" value="UniProtKB-SubCell"/>
</dbReference>
<dbReference type="AlphaFoldDB" id="A0A8B7U2B1"/>
<keyword evidence="11" id="KW-0675">Receptor</keyword>
<gene>
    <name evidence="11" type="primary">Rtp5</name>
</gene>
<dbReference type="PANTHER" id="PTHR14402">
    <property type="entry name" value="RECEPTOR TRANSPORTING PROTEIN"/>
    <property type="match status" value="1"/>
</dbReference>
<comment type="subcellular location">
    <subcellularLocation>
        <location evidence="1">Membrane</location>
        <topology evidence="1">Single-pass membrane protein</topology>
    </subcellularLocation>
</comment>
<dbReference type="GO" id="GO:0051205">
    <property type="term" value="P:protein insertion into membrane"/>
    <property type="evidence" value="ECO:0007669"/>
    <property type="project" value="TreeGrafter"/>
</dbReference>
<keyword evidence="4" id="KW-0863">Zinc-finger</keyword>
<keyword evidence="3" id="KW-0479">Metal-binding</keyword>
<organism evidence="11">
    <name type="scientific">Castor canadensis</name>
    <name type="common">American beaver</name>
    <dbReference type="NCBI Taxonomy" id="51338"/>
    <lineage>
        <taxon>Eukaryota</taxon>
        <taxon>Metazoa</taxon>
        <taxon>Chordata</taxon>
        <taxon>Craniata</taxon>
        <taxon>Vertebrata</taxon>
        <taxon>Euteleostomi</taxon>
        <taxon>Mammalia</taxon>
        <taxon>Eutheria</taxon>
        <taxon>Euarchontoglires</taxon>
        <taxon>Glires</taxon>
        <taxon>Rodentia</taxon>
        <taxon>Castorimorpha</taxon>
        <taxon>Castoridae</taxon>
        <taxon>Castor</taxon>
    </lineage>
</organism>
<dbReference type="KEGG" id="ccan:109682462"/>
<dbReference type="Pfam" id="PF13695">
    <property type="entry name" value="Zn_ribbon_3CxxC"/>
    <property type="match status" value="1"/>
</dbReference>
<name>A0A8B7U2B1_CASCN</name>
<accession>A0A8B7U2B1</accession>
<evidence type="ECO:0000259" key="10">
    <source>
        <dbReference type="SMART" id="SM01328"/>
    </source>
</evidence>
<evidence type="ECO:0000256" key="2">
    <source>
        <dbReference type="ARBA" id="ARBA00022692"/>
    </source>
</evidence>
<sequence>MENNRHVTVCYGTLFMTCSATGCHGDRAVVKTADWRVLGCFLGIRPGTAIGPHCGDSSSMDGTRVDVWADTFAQLMAERKPQDIWVLHPQESLVAGHLDGGGLQYQLKGLSRFQCSRCPWTWNSAHVHILFHLWWDKDSGQGLVKMRVWGQQCQLCPPGTLGDCQVSPSDIPVFLGKLVLYILCKCYEDSYGPELYPEAQPGDGCEACDLGVCFLQRAPNPAWGPVLQSTSALEDRQATHSSTTDTNSQQLCAPHRCSVDPFSGSSDFLSEGDCIIVPFSLADVTDISGEGSLLAIGGSRPPMMGQGSIYLFGSSVAIPDGKGILVNVREPIFHDQGLLGSTVKTFELRGFLFGGQDSTPSPIGVAKGQGPITFRNCNVTPGNDLYPVSYTIGLRANGEGVIIFPLSLTNIIRGKGPFVNITEGTGREDGSQNPASGGGDPPPETHREGHTAREEGSVTFPFTFTDTANITTENGRDLVTASHSCPPETNSPISISKGTITIPFSVFRIIRHQGSSHMANGPQSNGFVTYGYYKKRRLRSRFGKSRCGSRREGDFHSSRASRRSRAEASEDFWICVSMTMCIFWLMCMYRLNLGGY</sequence>
<feature type="region of interest" description="Disordered" evidence="8">
    <location>
        <begin position="421"/>
        <end position="461"/>
    </location>
</feature>
<dbReference type="GO" id="GO:0006612">
    <property type="term" value="P:protein targeting to membrane"/>
    <property type="evidence" value="ECO:0007669"/>
    <property type="project" value="TreeGrafter"/>
</dbReference>
<dbReference type="PANTHER" id="PTHR14402:SF2">
    <property type="entry name" value="RECEPTOR-TRANSPORTING PROTEIN 5"/>
    <property type="match status" value="1"/>
</dbReference>
<evidence type="ECO:0000256" key="8">
    <source>
        <dbReference type="SAM" id="MobiDB-lite"/>
    </source>
</evidence>
<keyword evidence="5" id="KW-0862">Zinc</keyword>
<evidence type="ECO:0000256" key="1">
    <source>
        <dbReference type="ARBA" id="ARBA00004167"/>
    </source>
</evidence>
<protein>
    <submittedName>
        <fullName evidence="11">Receptor-transporting protein 5</fullName>
    </submittedName>
</protein>
<evidence type="ECO:0000256" key="3">
    <source>
        <dbReference type="ARBA" id="ARBA00022723"/>
    </source>
</evidence>
<dbReference type="RefSeq" id="XP_020013287.1">
    <property type="nucleotide sequence ID" value="XM_020157698.1"/>
</dbReference>
<evidence type="ECO:0000256" key="7">
    <source>
        <dbReference type="ARBA" id="ARBA00023136"/>
    </source>
</evidence>
<dbReference type="OrthoDB" id="9834809at2759"/>
<dbReference type="InterPro" id="IPR027377">
    <property type="entry name" value="ZAR1/RTP1-5-like_Znf-3CxxC"/>
</dbReference>
<evidence type="ECO:0000256" key="9">
    <source>
        <dbReference type="SAM" id="Phobius"/>
    </source>
</evidence>
<dbReference type="GO" id="GO:0031849">
    <property type="term" value="F:olfactory receptor binding"/>
    <property type="evidence" value="ECO:0007669"/>
    <property type="project" value="TreeGrafter"/>
</dbReference>
<dbReference type="InterPro" id="IPR026096">
    <property type="entry name" value="R-trans_p"/>
</dbReference>
<feature type="transmembrane region" description="Helical" evidence="9">
    <location>
        <begin position="572"/>
        <end position="591"/>
    </location>
</feature>